<comment type="caution">
    <text evidence="4">The sequence shown here is derived from an EMBL/GenBank/DDBJ whole genome shotgun (WGS) entry which is preliminary data.</text>
</comment>
<sequence>MPNPFSKGWKYVMASFDRKIDENADPKVQIQQAVDAAKSQHKQITEQAASIIGNKKQLELQLDRLLKSQAEYQEKARTALQLADKAAAEGNSAQATEYTNTAEVVASQLVTVESEIENTKVMYQQATQAAEQAQEQQRQSEARLTEQLAEVDKLNAQADQAEMQRKSAQAMDSMNQLGLNDDNVPTLDGVRDKIERRYADALGAQELTQHTVQDRMAEISTAGRDMAAASKLDEIRAQMAGSKELGSKKDTAELEAPEQDAPQKGASNEDTP</sequence>
<name>A0A5C4U1C1_9CORY</name>
<feature type="region of interest" description="Disordered" evidence="3">
    <location>
        <begin position="233"/>
        <end position="272"/>
    </location>
</feature>
<accession>A0A5C4U1C1</accession>
<dbReference type="InterPro" id="IPR007157">
    <property type="entry name" value="PspA_VIPP1"/>
</dbReference>
<feature type="coiled-coil region" evidence="2">
    <location>
        <begin position="27"/>
        <end position="75"/>
    </location>
</feature>
<keyword evidence="5" id="KW-1185">Reference proteome</keyword>
<proteinExistence type="inferred from homology"/>
<dbReference type="EMBL" id="VDHJ01000015">
    <property type="protein sequence ID" value="TNL95335.1"/>
    <property type="molecule type" value="Genomic_DNA"/>
</dbReference>
<keyword evidence="2" id="KW-0175">Coiled coil</keyword>
<comment type="similarity">
    <text evidence="1">Belongs to the PspA/Vipp/IM30 family.</text>
</comment>
<dbReference type="AlphaFoldDB" id="A0A5C4U1C1"/>
<gene>
    <name evidence="4" type="ORF">FHE74_09630</name>
</gene>
<dbReference type="Pfam" id="PF04012">
    <property type="entry name" value="PspA_IM30"/>
    <property type="match status" value="1"/>
</dbReference>
<evidence type="ECO:0000313" key="5">
    <source>
        <dbReference type="Proteomes" id="UP000312032"/>
    </source>
</evidence>
<dbReference type="OrthoDB" id="3542619at2"/>
<reference evidence="4 5" key="1">
    <citation type="submission" date="2019-06" db="EMBL/GenBank/DDBJ databases">
        <authorList>
            <person name="Li J."/>
        </authorList>
    </citation>
    <scope>NUCLEOTIDE SEQUENCE [LARGE SCALE GENOMIC DNA]</scope>
    <source>
        <strain evidence="4 5">LMG 28165</strain>
    </source>
</reference>
<evidence type="ECO:0000256" key="1">
    <source>
        <dbReference type="ARBA" id="ARBA00043985"/>
    </source>
</evidence>
<evidence type="ECO:0000313" key="4">
    <source>
        <dbReference type="EMBL" id="TNL95335.1"/>
    </source>
</evidence>
<organism evidence="4 5">
    <name type="scientific">Corynebacterium tapiri</name>
    <dbReference type="NCBI Taxonomy" id="1448266"/>
    <lineage>
        <taxon>Bacteria</taxon>
        <taxon>Bacillati</taxon>
        <taxon>Actinomycetota</taxon>
        <taxon>Actinomycetes</taxon>
        <taxon>Mycobacteriales</taxon>
        <taxon>Corynebacteriaceae</taxon>
        <taxon>Corynebacterium</taxon>
    </lineage>
</organism>
<evidence type="ECO:0000256" key="3">
    <source>
        <dbReference type="SAM" id="MobiDB-lite"/>
    </source>
</evidence>
<dbReference type="RefSeq" id="WP_139466306.1">
    <property type="nucleotide sequence ID" value="NZ_VDHJ01000015.1"/>
</dbReference>
<protein>
    <submittedName>
        <fullName evidence="4">PspA/IM30 family protein</fullName>
    </submittedName>
</protein>
<feature type="coiled-coil region" evidence="2">
    <location>
        <begin position="116"/>
        <end position="171"/>
    </location>
</feature>
<evidence type="ECO:0000256" key="2">
    <source>
        <dbReference type="SAM" id="Coils"/>
    </source>
</evidence>
<dbReference type="Proteomes" id="UP000312032">
    <property type="component" value="Unassembled WGS sequence"/>
</dbReference>